<organism evidence="1 2">
    <name type="scientific">Chlamydomonas incerta</name>
    <dbReference type="NCBI Taxonomy" id="51695"/>
    <lineage>
        <taxon>Eukaryota</taxon>
        <taxon>Viridiplantae</taxon>
        <taxon>Chlorophyta</taxon>
        <taxon>core chlorophytes</taxon>
        <taxon>Chlorophyceae</taxon>
        <taxon>CS clade</taxon>
        <taxon>Chlamydomonadales</taxon>
        <taxon>Chlamydomonadaceae</taxon>
        <taxon>Chlamydomonas</taxon>
    </lineage>
</organism>
<dbReference type="InterPro" id="IPR016187">
    <property type="entry name" value="CTDL_fold"/>
</dbReference>
<evidence type="ECO:0000313" key="2">
    <source>
        <dbReference type="Proteomes" id="UP000650467"/>
    </source>
</evidence>
<evidence type="ECO:0008006" key="3">
    <source>
        <dbReference type="Google" id="ProtNLM"/>
    </source>
</evidence>
<protein>
    <recommendedName>
        <fullName evidence="3">C-type lectin domain-containing protein</fullName>
    </recommendedName>
</protein>
<dbReference type="AlphaFoldDB" id="A0A836B1C4"/>
<dbReference type="Proteomes" id="UP000650467">
    <property type="component" value="Unassembled WGS sequence"/>
</dbReference>
<keyword evidence="2" id="KW-1185">Reference proteome</keyword>
<sequence>MGTGLVTGRCPAVPGYQLWPGAQRAFGAAQLGAPNATAAALAWSCNLRTDCRGFTTAGQIVLSPLSKQELAAAGGNNISSTGGATSCEGLYVRADLLDGEMTDDLTGLEVSHEFDLDVPYYRRVPWGACKQLCLGTPGCRSVSFLASEELCTMKTATCVEAGLGSGCVQRHASTGYFLQSDRAGTGADFVAGTPETSLHYLGLSSQPLAASEAEAACSPFGGARPASLHTTSDLRALLRAAEKAAARMGASSSNSSSIRGGTASVGGGPYVFWLYGVHSTSSGRITWLDSTRYVLPFNFSVSVRGGCTAVVVANGTASLATRACTEQGAPVCAVYAPGDPGVRFQTDSTMVVGFNDRMGPEDAVNFCAGMGAMPHRPVGARGREALAELMAVARGDIWIDGNGPLDLRPAALSNYTYGDGSLILPELWANDAAPGPDCISAAVGGRLNGWLYPNTCDEARHVACQWPVRNGPGASQPIPSAPSPNLPSWEDRTVSLPARVRLHRGGAYLFITNPTTYPQGVDMCKELGGNMVSIHDGATDTLLMQVGRAGLLGCGGRRDHVV</sequence>
<gene>
    <name evidence="1" type="ORF">HXX76_001351</name>
</gene>
<comment type="caution">
    <text evidence="1">The sequence shown here is derived from an EMBL/GenBank/DDBJ whole genome shotgun (WGS) entry which is preliminary data.</text>
</comment>
<proteinExistence type="predicted"/>
<name>A0A836B1C4_CHLIN</name>
<dbReference type="CDD" id="cd00037">
    <property type="entry name" value="CLECT"/>
    <property type="match status" value="1"/>
</dbReference>
<reference evidence="1" key="1">
    <citation type="journal article" date="2020" name="bioRxiv">
        <title>Comparative genomics of Chlamydomonas.</title>
        <authorList>
            <person name="Craig R.J."/>
            <person name="Hasan A.R."/>
            <person name="Ness R.W."/>
            <person name="Keightley P.D."/>
        </authorList>
    </citation>
    <scope>NUCLEOTIDE SEQUENCE</scope>
    <source>
        <strain evidence="1">SAG 7.73</strain>
    </source>
</reference>
<evidence type="ECO:0000313" key="1">
    <source>
        <dbReference type="EMBL" id="KAG2444607.1"/>
    </source>
</evidence>
<dbReference type="SUPFAM" id="SSF56436">
    <property type="entry name" value="C-type lectin-like"/>
    <property type="match status" value="2"/>
</dbReference>
<dbReference type="EMBL" id="JAEHOC010000002">
    <property type="protein sequence ID" value="KAG2444607.1"/>
    <property type="molecule type" value="Genomic_DNA"/>
</dbReference>
<accession>A0A836B1C4</accession>